<dbReference type="Gene3D" id="3.40.630.40">
    <property type="entry name" value="Zn-dependent exopeptidases"/>
    <property type="match status" value="1"/>
</dbReference>
<dbReference type="EC" id="3.5.1.68" evidence="1"/>
<organism evidence="1 2">
    <name type="scientific">Aliikangiella coralliicola</name>
    <dbReference type="NCBI Taxonomy" id="2592383"/>
    <lineage>
        <taxon>Bacteria</taxon>
        <taxon>Pseudomonadati</taxon>
        <taxon>Pseudomonadota</taxon>
        <taxon>Gammaproteobacteria</taxon>
        <taxon>Oceanospirillales</taxon>
        <taxon>Pleioneaceae</taxon>
        <taxon>Aliikangiella</taxon>
    </lineage>
</organism>
<sequence>MSKTYEFCKGSLPILVSMPHNGTLIPDKIAKNMTTSALEVVDTDWFMDRIYGFAQDMGCSLLKPLFSRYVIDLNRPQDNKSLYPGADTTELCPTTQFDRQPIYLEGRQPSENEIKSRVDEFWKPYHLKLKEELDEMVNQFGYALLFEAHSIKSVVPRFFEGQLPDFNFGNFDQKSSSKDFTKLVDDWQPEGYSKVFNARFKGGYITRHYGKPENGIDSLQLELSQATYLNEDKLNYDEEKAALVVVQIKSFFEQLKKHTLKQIKRR</sequence>
<accession>A0A545TZX5</accession>
<keyword evidence="1" id="KW-0378">Hydrolase</keyword>
<dbReference type="GO" id="GO:0050129">
    <property type="term" value="F:N-formylglutamate deformylase activity"/>
    <property type="evidence" value="ECO:0007669"/>
    <property type="project" value="UniProtKB-EC"/>
</dbReference>
<keyword evidence="2" id="KW-1185">Reference proteome</keyword>
<protein>
    <submittedName>
        <fullName evidence="1">N-formylglutamate deformylase</fullName>
        <ecNumber evidence="1">3.5.1.68</ecNumber>
    </submittedName>
</protein>
<comment type="caution">
    <text evidence="1">The sequence shown here is derived from an EMBL/GenBank/DDBJ whole genome shotgun (WGS) entry which is preliminary data.</text>
</comment>
<proteinExistence type="predicted"/>
<dbReference type="OrthoDB" id="8716700at2"/>
<dbReference type="Proteomes" id="UP000315439">
    <property type="component" value="Unassembled WGS sequence"/>
</dbReference>
<dbReference type="InterPro" id="IPR010247">
    <property type="entry name" value="HutG_amidohyd"/>
</dbReference>
<dbReference type="SUPFAM" id="SSF53187">
    <property type="entry name" value="Zn-dependent exopeptidases"/>
    <property type="match status" value="1"/>
</dbReference>
<dbReference type="AlphaFoldDB" id="A0A545TZX5"/>
<evidence type="ECO:0000313" key="2">
    <source>
        <dbReference type="Proteomes" id="UP000315439"/>
    </source>
</evidence>
<dbReference type="InterPro" id="IPR007709">
    <property type="entry name" value="N-FG_amidohydro"/>
</dbReference>
<evidence type="ECO:0000313" key="1">
    <source>
        <dbReference type="EMBL" id="TQV82764.1"/>
    </source>
</evidence>
<dbReference type="NCBIfam" id="TIGR02017">
    <property type="entry name" value="hutG_amidohyd"/>
    <property type="match status" value="1"/>
</dbReference>
<name>A0A545TZX5_9GAMM</name>
<gene>
    <name evidence="1" type="primary">hutG</name>
    <name evidence="1" type="ORF">FLL46_23605</name>
</gene>
<dbReference type="EMBL" id="VIKS01000015">
    <property type="protein sequence ID" value="TQV82764.1"/>
    <property type="molecule type" value="Genomic_DNA"/>
</dbReference>
<reference evidence="1 2" key="1">
    <citation type="submission" date="2019-07" db="EMBL/GenBank/DDBJ databases">
        <title>Draft genome for Aliikangiella sp. M105.</title>
        <authorList>
            <person name="Wang G."/>
        </authorList>
    </citation>
    <scope>NUCLEOTIDE SEQUENCE [LARGE SCALE GENOMIC DNA]</scope>
    <source>
        <strain evidence="1 2">M105</strain>
    </source>
</reference>
<dbReference type="RefSeq" id="WP_142934369.1">
    <property type="nucleotide sequence ID" value="NZ_ML660171.1"/>
</dbReference>
<dbReference type="Pfam" id="PF05013">
    <property type="entry name" value="FGase"/>
    <property type="match status" value="1"/>
</dbReference>